<evidence type="ECO:0000313" key="1">
    <source>
        <dbReference type="EMBL" id="GAA3579208.1"/>
    </source>
</evidence>
<protein>
    <submittedName>
        <fullName evidence="1">Uncharacterized protein</fullName>
    </submittedName>
</protein>
<sequence length="50" mass="5303">MFSRLAPGLPMEVFKVVESGVRDAADLMSYGGAQRGCGAGRRAPGRFGSW</sequence>
<organism evidence="1 2">
    <name type="scientific">Amycolatopsis ultiminotia</name>
    <dbReference type="NCBI Taxonomy" id="543629"/>
    <lineage>
        <taxon>Bacteria</taxon>
        <taxon>Bacillati</taxon>
        <taxon>Actinomycetota</taxon>
        <taxon>Actinomycetes</taxon>
        <taxon>Pseudonocardiales</taxon>
        <taxon>Pseudonocardiaceae</taxon>
        <taxon>Amycolatopsis</taxon>
    </lineage>
</organism>
<accession>A0ABP6Y8Q2</accession>
<reference evidence="2" key="1">
    <citation type="journal article" date="2019" name="Int. J. Syst. Evol. Microbiol.">
        <title>The Global Catalogue of Microorganisms (GCM) 10K type strain sequencing project: providing services to taxonomists for standard genome sequencing and annotation.</title>
        <authorList>
            <consortium name="The Broad Institute Genomics Platform"/>
            <consortium name="The Broad Institute Genome Sequencing Center for Infectious Disease"/>
            <person name="Wu L."/>
            <person name="Ma J."/>
        </authorList>
    </citation>
    <scope>NUCLEOTIDE SEQUENCE [LARGE SCALE GENOMIC DNA]</scope>
    <source>
        <strain evidence="2">JCM 16898</strain>
    </source>
</reference>
<gene>
    <name evidence="1" type="ORF">GCM10022222_75040</name>
</gene>
<proteinExistence type="predicted"/>
<evidence type="ECO:0000313" key="2">
    <source>
        <dbReference type="Proteomes" id="UP001500689"/>
    </source>
</evidence>
<dbReference type="EMBL" id="BAAAZN010000023">
    <property type="protein sequence ID" value="GAA3579208.1"/>
    <property type="molecule type" value="Genomic_DNA"/>
</dbReference>
<dbReference type="Proteomes" id="UP001500689">
    <property type="component" value="Unassembled WGS sequence"/>
</dbReference>
<name>A0ABP6Y8Q2_9PSEU</name>
<keyword evidence="2" id="KW-1185">Reference proteome</keyword>
<comment type="caution">
    <text evidence="1">The sequence shown here is derived from an EMBL/GenBank/DDBJ whole genome shotgun (WGS) entry which is preliminary data.</text>
</comment>